<proteinExistence type="predicted"/>
<evidence type="ECO:0000313" key="1">
    <source>
        <dbReference type="EMBL" id="OUI78837.1"/>
    </source>
</evidence>
<comment type="caution">
    <text evidence="1">The sequence shown here is derived from an EMBL/GenBank/DDBJ whole genome shotgun (WGS) entry which is preliminary data.</text>
</comment>
<sequence length="75" mass="8202">MTEQLFSAFAVDLDPQDRVALIHNIDNNFNELGAADTIPTSPTPSRASTALNVAKKLHQLSSISEMFPKATKDFI</sequence>
<accession>A0A251ZVY0</accession>
<dbReference type="RefSeq" id="WP_008853444.1">
    <property type="nucleotide sequence ID" value="NZ_JOPB01000003.1"/>
</dbReference>
<keyword evidence="2" id="KW-1185">Reference proteome</keyword>
<reference evidence="2" key="1">
    <citation type="submission" date="2014-06" db="EMBL/GenBank/DDBJ databases">
        <authorList>
            <person name="Winans N.J."/>
            <person name="Newell P.D."/>
            <person name="Douglas A.E."/>
        </authorList>
    </citation>
    <scope>NUCLEOTIDE SEQUENCE [LARGE SCALE GENOMIC DNA]</scope>
    <source>
        <strain evidence="2">DmL_052</strain>
    </source>
</reference>
<dbReference type="Proteomes" id="UP000194946">
    <property type="component" value="Unassembled WGS sequence"/>
</dbReference>
<evidence type="ECO:0000313" key="2">
    <source>
        <dbReference type="Proteomes" id="UP000194946"/>
    </source>
</evidence>
<protein>
    <submittedName>
        <fullName evidence="1">Uncharacterized protein</fullName>
    </submittedName>
</protein>
<dbReference type="EMBL" id="JOPB01000003">
    <property type="protein sequence ID" value="OUI78837.1"/>
    <property type="molecule type" value="Genomic_DNA"/>
</dbReference>
<name>A0A251ZVY0_9PROT</name>
<dbReference type="AlphaFoldDB" id="A0A251ZVY0"/>
<gene>
    <name evidence="1" type="ORF">HK18_05385</name>
</gene>
<organism evidence="1 2">
    <name type="scientific">Commensalibacter intestini</name>
    <dbReference type="NCBI Taxonomy" id="479936"/>
    <lineage>
        <taxon>Bacteria</taxon>
        <taxon>Pseudomonadati</taxon>
        <taxon>Pseudomonadota</taxon>
        <taxon>Alphaproteobacteria</taxon>
        <taxon>Acetobacterales</taxon>
        <taxon>Acetobacteraceae</taxon>
    </lineage>
</organism>